<protein>
    <submittedName>
        <fullName evidence="3">Polymer-forming cytoskeletal protein</fullName>
    </submittedName>
</protein>
<comment type="similarity">
    <text evidence="1">Belongs to the bactofilin family.</text>
</comment>
<dbReference type="Pfam" id="PF04519">
    <property type="entry name" value="Bactofilin"/>
    <property type="match status" value="1"/>
</dbReference>
<dbReference type="PANTHER" id="PTHR35024:SF4">
    <property type="entry name" value="POLYMER-FORMING CYTOSKELETAL PROTEIN"/>
    <property type="match status" value="1"/>
</dbReference>
<dbReference type="Proteomes" id="UP001269267">
    <property type="component" value="Unassembled WGS sequence"/>
</dbReference>
<accession>A0ABU1GEV0</accession>
<organism evidence="3 4">
    <name type="scientific">Vreelandella gomseomensis</name>
    <dbReference type="NCBI Taxonomy" id="370766"/>
    <lineage>
        <taxon>Bacteria</taxon>
        <taxon>Pseudomonadati</taxon>
        <taxon>Pseudomonadota</taxon>
        <taxon>Gammaproteobacteria</taxon>
        <taxon>Oceanospirillales</taxon>
        <taxon>Halomonadaceae</taxon>
        <taxon>Vreelandella</taxon>
    </lineage>
</organism>
<dbReference type="PANTHER" id="PTHR35024">
    <property type="entry name" value="HYPOTHETICAL CYTOSOLIC PROTEIN"/>
    <property type="match status" value="1"/>
</dbReference>
<feature type="compositionally biased region" description="Basic and acidic residues" evidence="2">
    <location>
        <begin position="1"/>
        <end position="15"/>
    </location>
</feature>
<feature type="compositionally biased region" description="Basic and acidic residues" evidence="2">
    <location>
        <begin position="167"/>
        <end position="181"/>
    </location>
</feature>
<reference evidence="3 4" key="1">
    <citation type="submission" date="2023-04" db="EMBL/GenBank/DDBJ databases">
        <title>A long-awaited taxogenomic arrangement of the family Halomonadaceae.</title>
        <authorList>
            <person name="De La Haba R."/>
            <person name="Chuvochina M."/>
            <person name="Wittouck S."/>
            <person name="Arahal D.R."/>
            <person name="Sanchez-Porro C."/>
            <person name="Hugenholtz P."/>
            <person name="Ventosa A."/>
        </authorList>
    </citation>
    <scope>NUCLEOTIDE SEQUENCE [LARGE SCALE GENOMIC DNA]</scope>
    <source>
        <strain evidence="3 4">DSM 18042</strain>
    </source>
</reference>
<keyword evidence="4" id="KW-1185">Reference proteome</keyword>
<feature type="compositionally biased region" description="Polar residues" evidence="2">
    <location>
        <begin position="34"/>
        <end position="47"/>
    </location>
</feature>
<dbReference type="RefSeq" id="WP_310539943.1">
    <property type="nucleotide sequence ID" value="NZ_JARWAI010000008.1"/>
</dbReference>
<evidence type="ECO:0000313" key="4">
    <source>
        <dbReference type="Proteomes" id="UP001269267"/>
    </source>
</evidence>
<proteinExistence type="inferred from homology"/>
<dbReference type="InterPro" id="IPR007607">
    <property type="entry name" value="BacA/B"/>
</dbReference>
<evidence type="ECO:0000256" key="1">
    <source>
        <dbReference type="ARBA" id="ARBA00044755"/>
    </source>
</evidence>
<dbReference type="EMBL" id="JARWAI010000008">
    <property type="protein sequence ID" value="MDR5875633.1"/>
    <property type="molecule type" value="Genomic_DNA"/>
</dbReference>
<gene>
    <name evidence="3" type="ORF">QC815_11955</name>
</gene>
<feature type="region of interest" description="Disordered" evidence="2">
    <location>
        <begin position="1"/>
        <end position="53"/>
    </location>
</feature>
<evidence type="ECO:0000256" key="2">
    <source>
        <dbReference type="SAM" id="MobiDB-lite"/>
    </source>
</evidence>
<comment type="caution">
    <text evidence="3">The sequence shown here is derived from an EMBL/GenBank/DDBJ whole genome shotgun (WGS) entry which is preliminary data.</text>
</comment>
<feature type="region of interest" description="Disordered" evidence="2">
    <location>
        <begin position="150"/>
        <end position="191"/>
    </location>
</feature>
<name>A0ABU1GEV0_9GAMM</name>
<evidence type="ECO:0000313" key="3">
    <source>
        <dbReference type="EMBL" id="MDR5875633.1"/>
    </source>
</evidence>
<feature type="compositionally biased region" description="Polar residues" evidence="2">
    <location>
        <begin position="150"/>
        <end position="160"/>
    </location>
</feature>
<sequence length="191" mass="20198">MFSKTKPADAKHDTAYGDTKTASIEPTRSLPGASRQSSSVIGSSTQVHGDINSDEDLTIEGQVTGTVTCKQHTVTLGSDSSLHGDAYAHTLRVSGTVEGHLVALHKTTVHAGANVTGTITTPCLVLEDGSLFQGNIDMNPDNDIFTSVFTSQQPANMPSRTSRDHKRSAEDEITAHAHDAQTSEADAEDSH</sequence>